<organism evidence="2 3">
    <name type="scientific">Diplocarpon coronariae</name>
    <dbReference type="NCBI Taxonomy" id="2795749"/>
    <lineage>
        <taxon>Eukaryota</taxon>
        <taxon>Fungi</taxon>
        <taxon>Dikarya</taxon>
        <taxon>Ascomycota</taxon>
        <taxon>Pezizomycotina</taxon>
        <taxon>Leotiomycetes</taxon>
        <taxon>Helotiales</taxon>
        <taxon>Drepanopezizaceae</taxon>
        <taxon>Diplocarpon</taxon>
    </lineage>
</organism>
<dbReference type="AlphaFoldDB" id="A0A218ZFT4"/>
<proteinExistence type="predicted"/>
<evidence type="ECO:0000313" key="2">
    <source>
        <dbReference type="EMBL" id="OWP06919.1"/>
    </source>
</evidence>
<sequence>MVYWLSQIGNDTVPLILSWINEICSDDAEKRALLVAAGNDFANVVQAVAPNFVWRTAYFRVARKGYLWSIVLSILLILWTAVIQILLTRGKKKAAKTIAEESATNSLITEFPSLTGSDSDEKRVVRTAVTLSWRS</sequence>
<dbReference type="EMBL" id="MZNU01000026">
    <property type="protein sequence ID" value="OWP06919.1"/>
    <property type="molecule type" value="Genomic_DNA"/>
</dbReference>
<keyword evidence="3" id="KW-1185">Reference proteome</keyword>
<comment type="caution">
    <text evidence="2">The sequence shown here is derived from an EMBL/GenBank/DDBJ whole genome shotgun (WGS) entry which is preliminary data.</text>
</comment>
<name>A0A218ZFT4_9HELO</name>
<dbReference type="InParanoid" id="A0A218ZFT4"/>
<feature type="transmembrane region" description="Helical" evidence="1">
    <location>
        <begin position="66"/>
        <end position="87"/>
    </location>
</feature>
<accession>A0A218ZFT4</accession>
<keyword evidence="1" id="KW-1133">Transmembrane helix</keyword>
<protein>
    <submittedName>
        <fullName evidence="2">Allantoate permease</fullName>
    </submittedName>
</protein>
<keyword evidence="1" id="KW-0472">Membrane</keyword>
<dbReference type="Proteomes" id="UP000242519">
    <property type="component" value="Unassembled WGS sequence"/>
</dbReference>
<dbReference type="OrthoDB" id="3639251at2759"/>
<keyword evidence="1" id="KW-0812">Transmembrane</keyword>
<evidence type="ECO:0000256" key="1">
    <source>
        <dbReference type="SAM" id="Phobius"/>
    </source>
</evidence>
<gene>
    <name evidence="2" type="ORF">B2J93_9517</name>
</gene>
<evidence type="ECO:0000313" key="3">
    <source>
        <dbReference type="Proteomes" id="UP000242519"/>
    </source>
</evidence>
<reference evidence="2 3" key="1">
    <citation type="submission" date="2017-04" db="EMBL/GenBank/DDBJ databases">
        <title>Draft genome sequence of Marssonina coronaria NL1: causal agent of apple blotch.</title>
        <authorList>
            <person name="Cheng Q."/>
        </authorList>
    </citation>
    <scope>NUCLEOTIDE SEQUENCE [LARGE SCALE GENOMIC DNA]</scope>
    <source>
        <strain evidence="2 3">NL1</strain>
    </source>
</reference>